<evidence type="ECO:0000313" key="3">
    <source>
        <dbReference type="Proteomes" id="UP000232673"/>
    </source>
</evidence>
<dbReference type="Proteomes" id="UP000232673">
    <property type="component" value="Unassembled WGS sequence"/>
</dbReference>
<protein>
    <recommendedName>
        <fullName evidence="4">Sugar-binding protein</fullName>
    </recommendedName>
</protein>
<evidence type="ECO:0000256" key="1">
    <source>
        <dbReference type="SAM" id="MobiDB-lite"/>
    </source>
</evidence>
<feature type="region of interest" description="Disordered" evidence="1">
    <location>
        <begin position="1"/>
        <end position="21"/>
    </location>
</feature>
<sequence>MFSSLIQGQNEDITTPNFTPPSPTAYELGKYGEFPIGMFTGTVNFSTPLLEFKTKEITIPLSINYSSSGIKVDQLASTVGLGWSLNSGGVITRVVNQNPDELRDYAPPTNTNDGYFSFEWVDYYNDLSYQVQGISQPLEIDGEPDIFSYNFLGRTGRFTFKNNNQREIVLLDNIGLEVVYNPEQSGGFLIRDENGFKYYFLDVENTKMETIGGSQQYNQLGRWMPTSWYITRIETPTGESVFFDYENVVYNYTTTQSQYATIPANATGIDSGPSCFQPYEQPNESPVIDHPLYVQGKQLRRISSSNPIHGEISLSYDFEHPQVPNYYLVSSIDKIYDINSIPEADDLVETINMNYLTVNQRVFLENVQFQDPDKIYSYEYIDVNNLPQRLSFSKDHWGYFNGKGNTKLYPDLSGVNNVYGNRFASVFASGANKEIDETKAKKGLLKKVVYPTKGYTEIEYESNTEYTSEESSSEANVLIEVETTDISNHTNSETVVLNDVEEAGIYPLDINFSLNYQSSCSTQGPTPDPADRKLFITIENLTNPSQTNIIHRMAGNVGVPISIGNSVSVTEEQSYNDEYFFNLAANDQYEVTVSLFYECLMGRLSFNYPNSSSTLTYTNKKTGGLRVAKTTNYDYDNEYLSAKKYYYASKDNLDRSSGVKGFDPSYYSYYTSVGACDVGGTTNPFCANWKIDYVRLNSGALNALYRTSIATTRYEYVTVSNDAGDLSNGGTEYKYKIASPSMSYNINGIFSPIFSEGQKSWGDGYELQKTLFKVDGSAYKNTYKEINDYIRDVRINDTVTGFKVSRKYNLPCRDFNTNDPEEQQVIIARDELNVTRFYLTSNWAYLKSKTKLTFDENGSNPSTEITSYYYDNEEHAQISRTETVNSKNDLLEEKIYYPDDFDSNLIIEGGNLTTAELNIIDRLKSENQHRTATPIQTVTKKNGSTIYIKRNNYDDFHGQTLQSSLETQKGSGDMEERITYSDYDISGNPQEVSKTNGPNVIYIWGYEREYPVAKIENAFLTDVLNLVDINLLNDPSTSELIMKEELEKIRTGLPQSMVTTYTYKPLVGLTSITDPSGLVTTYNYDDFNRLRFIKDDDWKILKEYDYHYKNTN</sequence>
<feature type="compositionally biased region" description="Polar residues" evidence="1">
    <location>
        <begin position="1"/>
        <end position="17"/>
    </location>
</feature>
<comment type="caution">
    <text evidence="2">The sequence shown here is derived from an EMBL/GenBank/DDBJ whole genome shotgun (WGS) entry which is preliminary data.</text>
</comment>
<accession>A0A2N0TTF9</accession>
<proteinExistence type="predicted"/>
<name>A0A2N0TTF9_9FLAO</name>
<dbReference type="AlphaFoldDB" id="A0A2N0TTF9"/>
<dbReference type="Pfam" id="PF05593">
    <property type="entry name" value="RHS_repeat"/>
    <property type="match status" value="1"/>
</dbReference>
<gene>
    <name evidence="2" type="ORF">APR41_18085</name>
</gene>
<evidence type="ECO:0008006" key="4">
    <source>
        <dbReference type="Google" id="ProtNLM"/>
    </source>
</evidence>
<dbReference type="STRING" id="447422.SAMN05660903_03709"/>
<dbReference type="EMBL" id="LKTS01000025">
    <property type="protein sequence ID" value="PKD18023.1"/>
    <property type="molecule type" value="Genomic_DNA"/>
</dbReference>
<dbReference type="InterPro" id="IPR031325">
    <property type="entry name" value="RHS_repeat"/>
</dbReference>
<evidence type="ECO:0000313" key="2">
    <source>
        <dbReference type="EMBL" id="PKD18023.1"/>
    </source>
</evidence>
<dbReference type="Gene3D" id="2.180.10.10">
    <property type="entry name" value="RHS repeat-associated core"/>
    <property type="match status" value="1"/>
</dbReference>
<keyword evidence="3" id="KW-1185">Reference proteome</keyword>
<organism evidence="2 3">
    <name type="scientific">Salegentibacter salinarum</name>
    <dbReference type="NCBI Taxonomy" id="447422"/>
    <lineage>
        <taxon>Bacteria</taxon>
        <taxon>Pseudomonadati</taxon>
        <taxon>Bacteroidota</taxon>
        <taxon>Flavobacteriia</taxon>
        <taxon>Flavobacteriales</taxon>
        <taxon>Flavobacteriaceae</taxon>
        <taxon>Salegentibacter</taxon>
    </lineage>
</organism>
<reference evidence="2 3" key="1">
    <citation type="submission" date="2015-10" db="EMBL/GenBank/DDBJ databases">
        <title>Draft genome sequence of Salegentibacter salinarum KCTC 12975.</title>
        <authorList>
            <person name="Lin W."/>
            <person name="Zheng Q."/>
        </authorList>
    </citation>
    <scope>NUCLEOTIDE SEQUENCE [LARGE SCALE GENOMIC DNA]</scope>
    <source>
        <strain evidence="2 3">KCTC 12975</strain>
    </source>
</reference>